<gene>
    <name evidence="1" type="ORF">IAC58_05270</name>
</gene>
<evidence type="ECO:0000313" key="1">
    <source>
        <dbReference type="EMBL" id="MBO8427931.1"/>
    </source>
</evidence>
<proteinExistence type="predicted"/>
<organism evidence="1 2">
    <name type="scientific">Candidatus Onthovivens merdipullorum</name>
    <dbReference type="NCBI Taxonomy" id="2840889"/>
    <lineage>
        <taxon>Bacteria</taxon>
        <taxon>Bacillati</taxon>
        <taxon>Bacillota</taxon>
        <taxon>Bacilli</taxon>
        <taxon>Bacillales</taxon>
        <taxon>Candidatus Onthovivens</taxon>
    </lineage>
</organism>
<evidence type="ECO:0000313" key="2">
    <source>
        <dbReference type="Proteomes" id="UP000823613"/>
    </source>
</evidence>
<reference evidence="1" key="2">
    <citation type="journal article" date="2021" name="PeerJ">
        <title>Extensive microbial diversity within the chicken gut microbiome revealed by metagenomics and culture.</title>
        <authorList>
            <person name="Gilroy R."/>
            <person name="Ravi A."/>
            <person name="Getino M."/>
            <person name="Pursley I."/>
            <person name="Horton D.L."/>
            <person name="Alikhan N.F."/>
            <person name="Baker D."/>
            <person name="Gharbi K."/>
            <person name="Hall N."/>
            <person name="Watson M."/>
            <person name="Adriaenssens E.M."/>
            <person name="Foster-Nyarko E."/>
            <person name="Jarju S."/>
            <person name="Secka A."/>
            <person name="Antonio M."/>
            <person name="Oren A."/>
            <person name="Chaudhuri R.R."/>
            <person name="La Ragione R."/>
            <person name="Hildebrand F."/>
            <person name="Pallen M.J."/>
        </authorList>
    </citation>
    <scope>NUCLEOTIDE SEQUENCE</scope>
    <source>
        <strain evidence="1">11159</strain>
    </source>
</reference>
<protein>
    <submittedName>
        <fullName evidence="1">Uncharacterized protein</fullName>
    </submittedName>
</protein>
<dbReference type="AlphaFoldDB" id="A0A9D9DIM8"/>
<name>A0A9D9DIM8_9BACL</name>
<dbReference type="EMBL" id="JADIMY010000107">
    <property type="protein sequence ID" value="MBO8427931.1"/>
    <property type="molecule type" value="Genomic_DNA"/>
</dbReference>
<reference evidence="1" key="1">
    <citation type="submission" date="2020-10" db="EMBL/GenBank/DDBJ databases">
        <authorList>
            <person name="Gilroy R."/>
        </authorList>
    </citation>
    <scope>NUCLEOTIDE SEQUENCE</scope>
    <source>
        <strain evidence="1">11159</strain>
    </source>
</reference>
<dbReference type="Proteomes" id="UP000823613">
    <property type="component" value="Unassembled WGS sequence"/>
</dbReference>
<comment type="caution">
    <text evidence="1">The sequence shown here is derived from an EMBL/GenBank/DDBJ whole genome shotgun (WGS) entry which is preliminary data.</text>
</comment>
<sequence length="186" mass="21243">MNQVTTQIEEGEFYKLNDKYITASKEQTYNQTEPSLSANYVPEDYDLTVLKSSVTETIKTSFYYTQMIEGETYSGVNFEYFKEGEEIIVTSSNYIELLIENVINIILPQGLTLDISLTPTSKECEFRFNEAGFINNANLTFEGTMTFSLAENSFTYDVNYETKVSGKYNENIDKTPRIDLTGVTIQ</sequence>
<accession>A0A9D9DIM8</accession>